<name>A0AAE0KJE9_9PEZI</name>
<organism evidence="2 3">
    <name type="scientific">Podospora didyma</name>
    <dbReference type="NCBI Taxonomy" id="330526"/>
    <lineage>
        <taxon>Eukaryota</taxon>
        <taxon>Fungi</taxon>
        <taxon>Dikarya</taxon>
        <taxon>Ascomycota</taxon>
        <taxon>Pezizomycotina</taxon>
        <taxon>Sordariomycetes</taxon>
        <taxon>Sordariomycetidae</taxon>
        <taxon>Sordariales</taxon>
        <taxon>Podosporaceae</taxon>
        <taxon>Podospora</taxon>
    </lineage>
</organism>
<dbReference type="Proteomes" id="UP001285441">
    <property type="component" value="Unassembled WGS sequence"/>
</dbReference>
<gene>
    <name evidence="2" type="ORF">B0H63DRAFT_525056</name>
</gene>
<proteinExistence type="predicted"/>
<reference evidence="2" key="2">
    <citation type="submission" date="2023-06" db="EMBL/GenBank/DDBJ databases">
        <authorList>
            <consortium name="Lawrence Berkeley National Laboratory"/>
            <person name="Haridas S."/>
            <person name="Hensen N."/>
            <person name="Bonometti L."/>
            <person name="Westerberg I."/>
            <person name="Brannstrom I.O."/>
            <person name="Guillou S."/>
            <person name="Cros-Aarteil S."/>
            <person name="Calhoun S."/>
            <person name="Kuo A."/>
            <person name="Mondo S."/>
            <person name="Pangilinan J."/>
            <person name="Riley R."/>
            <person name="LaButti K."/>
            <person name="Andreopoulos B."/>
            <person name="Lipzen A."/>
            <person name="Chen C."/>
            <person name="Yanf M."/>
            <person name="Daum C."/>
            <person name="Ng V."/>
            <person name="Clum A."/>
            <person name="Steindorff A."/>
            <person name="Ohm R."/>
            <person name="Martin F."/>
            <person name="Silar P."/>
            <person name="Natvig D."/>
            <person name="Lalanne C."/>
            <person name="Gautier V."/>
            <person name="Ament-velasquez S.L."/>
            <person name="Kruys A."/>
            <person name="Hutchinson M.I."/>
            <person name="Powell A.J."/>
            <person name="Barry K."/>
            <person name="Miller A.N."/>
            <person name="Grigoriev I.V."/>
            <person name="Debuchy R."/>
            <person name="Gladieux P."/>
            <person name="Thoren M.H."/>
            <person name="Johannesson H."/>
        </authorList>
    </citation>
    <scope>NUCLEOTIDE SEQUENCE</scope>
    <source>
        <strain evidence="2">CBS 232.78</strain>
    </source>
</reference>
<evidence type="ECO:0000313" key="2">
    <source>
        <dbReference type="EMBL" id="KAK3377784.1"/>
    </source>
</evidence>
<comment type="caution">
    <text evidence="2">The sequence shown here is derived from an EMBL/GenBank/DDBJ whole genome shotgun (WGS) entry which is preliminary data.</text>
</comment>
<keyword evidence="1" id="KW-1133">Transmembrane helix</keyword>
<protein>
    <submittedName>
        <fullName evidence="2">Uncharacterized protein</fullName>
    </submittedName>
</protein>
<evidence type="ECO:0000256" key="1">
    <source>
        <dbReference type="SAM" id="Phobius"/>
    </source>
</evidence>
<dbReference type="AlphaFoldDB" id="A0AAE0KJE9"/>
<evidence type="ECO:0000313" key="3">
    <source>
        <dbReference type="Proteomes" id="UP001285441"/>
    </source>
</evidence>
<dbReference type="EMBL" id="JAULSW010000006">
    <property type="protein sequence ID" value="KAK3377784.1"/>
    <property type="molecule type" value="Genomic_DNA"/>
</dbReference>
<reference evidence="2" key="1">
    <citation type="journal article" date="2023" name="Mol. Phylogenet. Evol.">
        <title>Genome-scale phylogeny and comparative genomics of the fungal order Sordariales.</title>
        <authorList>
            <person name="Hensen N."/>
            <person name="Bonometti L."/>
            <person name="Westerberg I."/>
            <person name="Brannstrom I.O."/>
            <person name="Guillou S."/>
            <person name="Cros-Aarteil S."/>
            <person name="Calhoun S."/>
            <person name="Haridas S."/>
            <person name="Kuo A."/>
            <person name="Mondo S."/>
            <person name="Pangilinan J."/>
            <person name="Riley R."/>
            <person name="LaButti K."/>
            <person name="Andreopoulos B."/>
            <person name="Lipzen A."/>
            <person name="Chen C."/>
            <person name="Yan M."/>
            <person name="Daum C."/>
            <person name="Ng V."/>
            <person name="Clum A."/>
            <person name="Steindorff A."/>
            <person name="Ohm R.A."/>
            <person name="Martin F."/>
            <person name="Silar P."/>
            <person name="Natvig D.O."/>
            <person name="Lalanne C."/>
            <person name="Gautier V."/>
            <person name="Ament-Velasquez S.L."/>
            <person name="Kruys A."/>
            <person name="Hutchinson M.I."/>
            <person name="Powell A.J."/>
            <person name="Barry K."/>
            <person name="Miller A.N."/>
            <person name="Grigoriev I.V."/>
            <person name="Debuchy R."/>
            <person name="Gladieux P."/>
            <person name="Hiltunen Thoren M."/>
            <person name="Johannesson H."/>
        </authorList>
    </citation>
    <scope>NUCLEOTIDE SEQUENCE</scope>
    <source>
        <strain evidence="2">CBS 232.78</strain>
    </source>
</reference>
<keyword evidence="1" id="KW-0812">Transmembrane</keyword>
<feature type="transmembrane region" description="Helical" evidence="1">
    <location>
        <begin position="51"/>
        <end position="74"/>
    </location>
</feature>
<keyword evidence="3" id="KW-1185">Reference proteome</keyword>
<sequence length="233" mass="25909">MDAHQGAKTSSPAALLPLHNHEKTALGNNSPPSTPRERLASASKMLFPRRILLSFLLCVTLLITLASATSPRVWQGVGQRPMPCHHGQVADQTAVVEAEPFSLSSMLKAASPEALHDLLHKYFPERFQHGVWPTEKEAIQAVHRADAALATTILQLAKRADNSTSSIFIPSRGLEQHTCSLVDYNLARQHKLAFCESVRDLDFSQPQPQLQLQPQLNLQPYLRLQLRYVLESD</sequence>
<accession>A0AAE0KJE9</accession>
<keyword evidence="1" id="KW-0472">Membrane</keyword>